<evidence type="ECO:0000313" key="6">
    <source>
        <dbReference type="EMBL" id="NWD95642.1"/>
    </source>
</evidence>
<evidence type="ECO:0000256" key="4">
    <source>
        <dbReference type="PROSITE-ProRule" id="PRU00236"/>
    </source>
</evidence>
<keyword evidence="2" id="KW-0808">Transferase</keyword>
<dbReference type="InterPro" id="IPR003000">
    <property type="entry name" value="Sirtuin"/>
</dbReference>
<dbReference type="InterPro" id="IPR026591">
    <property type="entry name" value="Sirtuin_cat_small_dom_sf"/>
</dbReference>
<evidence type="ECO:0000313" key="7">
    <source>
        <dbReference type="Proteomes" id="UP000572863"/>
    </source>
</evidence>
<dbReference type="InterPro" id="IPR026590">
    <property type="entry name" value="Ssirtuin_cat_dom"/>
</dbReference>
<evidence type="ECO:0000256" key="1">
    <source>
        <dbReference type="ARBA" id="ARBA00012928"/>
    </source>
</evidence>
<dbReference type="Gene3D" id="3.40.50.1220">
    <property type="entry name" value="TPP-binding domain"/>
    <property type="match status" value="1"/>
</dbReference>
<comment type="caution">
    <text evidence="6">The sequence shown here is derived from an EMBL/GenBank/DDBJ whole genome shotgun (WGS) entry which is preliminary data.</text>
</comment>
<dbReference type="Proteomes" id="UP000572863">
    <property type="component" value="Unassembled WGS sequence"/>
</dbReference>
<dbReference type="InterPro" id="IPR029035">
    <property type="entry name" value="DHS-like_NAD/FAD-binding_dom"/>
</dbReference>
<gene>
    <name evidence="6" type="ORF">HX871_14525</name>
</gene>
<comment type="caution">
    <text evidence="4">Lacks conserved residue(s) required for the propagation of feature annotation.</text>
</comment>
<dbReference type="EC" id="2.3.1.286" evidence="1"/>
<name>A0ABX2QVD1_9PSED</name>
<protein>
    <recommendedName>
        <fullName evidence="1">protein acetyllysine N-acetyltransferase</fullName>
        <ecNumber evidence="1">2.3.1.286</ecNumber>
    </recommendedName>
</protein>
<evidence type="ECO:0000256" key="3">
    <source>
        <dbReference type="ARBA" id="ARBA00023027"/>
    </source>
</evidence>
<dbReference type="PANTHER" id="PTHR11085">
    <property type="entry name" value="NAD-DEPENDENT PROTEIN DEACYLASE SIRTUIN-5, MITOCHONDRIAL-RELATED"/>
    <property type="match status" value="1"/>
</dbReference>
<dbReference type="Pfam" id="PF02146">
    <property type="entry name" value="SIR2"/>
    <property type="match status" value="1"/>
</dbReference>
<dbReference type="PANTHER" id="PTHR11085:SF4">
    <property type="entry name" value="NAD-DEPENDENT PROTEIN DEACYLASE"/>
    <property type="match status" value="1"/>
</dbReference>
<dbReference type="PROSITE" id="PS50305">
    <property type="entry name" value="SIRTUIN"/>
    <property type="match status" value="1"/>
</dbReference>
<dbReference type="SUPFAM" id="SSF52467">
    <property type="entry name" value="DHS-like NAD/FAD-binding domain"/>
    <property type="match status" value="1"/>
</dbReference>
<dbReference type="InterPro" id="IPR050134">
    <property type="entry name" value="NAD-dep_sirtuin_deacylases"/>
</dbReference>
<reference evidence="6 7" key="1">
    <citation type="submission" date="2020-04" db="EMBL/GenBank/DDBJ databases">
        <title>Molecular characterization of pseudomonads from Agaricus bisporus reveal novel blotch 2 pathogens in Western Europe.</title>
        <authorList>
            <person name="Taparia T."/>
            <person name="Krijger M."/>
            <person name="Haynes E."/>
            <person name="Elpinstone J.G."/>
            <person name="Noble R."/>
            <person name="Van Der Wolf J."/>
        </authorList>
    </citation>
    <scope>NUCLEOTIDE SEQUENCE [LARGE SCALE GENOMIC DNA]</scope>
    <source>
        <strain evidence="6 7">P7774</strain>
    </source>
</reference>
<sequence>MNVHNDRQKIVVFTGAGISADSGLTTFNDKNGLWMDHRIEDVATPQAWQRYPEEILDFYNDLREKISFAAPNAAHLAIAELESRYEVIVITQNIDDLHERAGSTNVLHLHGQITFAQSSINENLIYKIDKKPIHMGDLCEKGSQLRPYVVWYGEHVQNFSAALEHIKSATKILVVGTSLTTQPAAGLVSKARHHAEKILIGFFTERKPYGYLFLRGKASSMVPYVVNCWLKGQKVR</sequence>
<keyword evidence="3" id="KW-0520">NAD</keyword>
<feature type="domain" description="Deacetylase sirtuin-type" evidence="5">
    <location>
        <begin position="1"/>
        <end position="236"/>
    </location>
</feature>
<accession>A0ABX2QVD1</accession>
<organism evidence="6 7">
    <name type="scientific">Pseudomonas reactans</name>
    <dbReference type="NCBI Taxonomy" id="117680"/>
    <lineage>
        <taxon>Bacteria</taxon>
        <taxon>Pseudomonadati</taxon>
        <taxon>Pseudomonadota</taxon>
        <taxon>Gammaproteobacteria</taxon>
        <taxon>Pseudomonadales</taxon>
        <taxon>Pseudomonadaceae</taxon>
        <taxon>Pseudomonas</taxon>
    </lineage>
</organism>
<evidence type="ECO:0000256" key="2">
    <source>
        <dbReference type="ARBA" id="ARBA00022679"/>
    </source>
</evidence>
<evidence type="ECO:0000259" key="5">
    <source>
        <dbReference type="PROSITE" id="PS50305"/>
    </source>
</evidence>
<keyword evidence="7" id="KW-1185">Reference proteome</keyword>
<proteinExistence type="predicted"/>
<dbReference type="EMBL" id="JACARY010000025">
    <property type="protein sequence ID" value="NWD95642.1"/>
    <property type="molecule type" value="Genomic_DNA"/>
</dbReference>
<dbReference type="RefSeq" id="WP_177052308.1">
    <property type="nucleotide sequence ID" value="NZ_JACAQM010000008.1"/>
</dbReference>
<dbReference type="Gene3D" id="3.30.1600.10">
    <property type="entry name" value="SIR2/SIRT2 'Small Domain"/>
    <property type="match status" value="1"/>
</dbReference>